<accession>A0A261Y303</accession>
<dbReference type="InterPro" id="IPR016163">
    <property type="entry name" value="Ald_DH_C"/>
</dbReference>
<dbReference type="NCBIfam" id="TIGR01780">
    <property type="entry name" value="SSADH"/>
    <property type="match status" value="1"/>
</dbReference>
<dbReference type="Gene3D" id="3.40.605.10">
    <property type="entry name" value="Aldehyde Dehydrogenase, Chain A, domain 1"/>
    <property type="match status" value="1"/>
</dbReference>
<evidence type="ECO:0000259" key="9">
    <source>
        <dbReference type="Pfam" id="PF00171"/>
    </source>
</evidence>
<name>A0A261Y303_9FUNG</name>
<dbReference type="GO" id="GO:0036243">
    <property type="term" value="F:succinate-semialdehyde dehydrogenase (NADP+) activity"/>
    <property type="evidence" value="ECO:0007669"/>
    <property type="project" value="RHEA"/>
</dbReference>
<dbReference type="GO" id="GO:0006540">
    <property type="term" value="P:gamma-aminobutyrate shunt"/>
    <property type="evidence" value="ECO:0007669"/>
    <property type="project" value="EnsemblFungi"/>
</dbReference>
<dbReference type="EC" id="1.2.1.16" evidence="8"/>
<dbReference type="FunFam" id="3.40.309.10:FF:000004">
    <property type="entry name" value="Succinate-semialdehyde dehydrogenase I"/>
    <property type="match status" value="1"/>
</dbReference>
<dbReference type="PROSITE" id="PS00687">
    <property type="entry name" value="ALDEHYDE_DEHYDR_GLU"/>
    <property type="match status" value="1"/>
</dbReference>
<dbReference type="AlphaFoldDB" id="A0A261Y303"/>
<comment type="catalytic activity">
    <reaction evidence="5 8">
        <text>succinate semialdehyde + NAD(+) + H2O = succinate + NADH + 2 H(+)</text>
        <dbReference type="Rhea" id="RHEA:13217"/>
        <dbReference type="ChEBI" id="CHEBI:15377"/>
        <dbReference type="ChEBI" id="CHEBI:15378"/>
        <dbReference type="ChEBI" id="CHEBI:30031"/>
        <dbReference type="ChEBI" id="CHEBI:57540"/>
        <dbReference type="ChEBI" id="CHEBI:57706"/>
        <dbReference type="ChEBI" id="CHEBI:57945"/>
        <dbReference type="EC" id="1.2.1.16"/>
    </reaction>
</comment>
<evidence type="ECO:0000313" key="10">
    <source>
        <dbReference type="EMBL" id="OZJ04996.1"/>
    </source>
</evidence>
<dbReference type="SUPFAM" id="SSF53720">
    <property type="entry name" value="ALDH-like"/>
    <property type="match status" value="1"/>
</dbReference>
<reference evidence="10 11" key="1">
    <citation type="journal article" date="2017" name="Mycologia">
        <title>Bifiguratus adelaidae, gen. et sp. nov., a new member of Mucoromycotina in endophytic and soil-dwelling habitats.</title>
        <authorList>
            <person name="Torres-Cruz T.J."/>
            <person name="Billingsley Tobias T.L."/>
            <person name="Almatruk M."/>
            <person name="Hesse C."/>
            <person name="Kuske C.R."/>
            <person name="Desiro A."/>
            <person name="Benucci G.M."/>
            <person name="Bonito G."/>
            <person name="Stajich J.E."/>
            <person name="Dunlap C."/>
            <person name="Arnold A.E."/>
            <person name="Porras-Alfaro A."/>
        </authorList>
    </citation>
    <scope>NUCLEOTIDE SEQUENCE [LARGE SCALE GENOMIC DNA]</scope>
    <source>
        <strain evidence="10 11">AZ0501</strain>
    </source>
</reference>
<sequence length="529" mass="57495">MAALGYLRTPYIVRCLSRHSRQVVRPVVLKTWQVQGMATHASVDDIKLKDPSLFKQEAFVNDKWTSGSAQERFDVYDPATGKVIGTCPDMSAQDTRNAIEVAEKAFHSWATQSAKSRHDIMKKWYDLMMENQEDLGKILTWENGKTFTEAKGEIAYGASFIEWFAEEAVRTYGDIIPSPTPGNRFLTIKQPVGVCGIITPWNFPNAMITRKVGAALAAGCTVVVKPGSETPFSALAIAELGLRAGIPPGVLNVVTSHKHMKDVGEELTTNPLVKKISFTGSTPVGKLLMRQSSSTLKKMSLELGGNAPFIIFDDADVDSAVEGAIMSKFRGTGQTCVCANRIYVQKGIYDEFASKVAAKVEKFKAGNGFDPATTHGPLIHEKAVEKVQRHVDDAVKQGAQVLAGGKHLGGNFYQPTVLGGMTGDMILSSEETFGPVAGLFPFSTEDEVIQLANNTPFGLAAYFYSRDIGRCFRVAERLDTGMVGVNSPMVSSPYAPFGGVKESGMGREGSKYGIQDYMNVKFINLGNLQ</sequence>
<evidence type="ECO:0000256" key="2">
    <source>
        <dbReference type="ARBA" id="ARBA00009986"/>
    </source>
</evidence>
<evidence type="ECO:0000256" key="3">
    <source>
        <dbReference type="ARBA" id="ARBA00023002"/>
    </source>
</evidence>
<gene>
    <name evidence="10" type="ORF">BZG36_02110</name>
</gene>
<dbReference type="InterPro" id="IPR016162">
    <property type="entry name" value="Ald_DH_N"/>
</dbReference>
<dbReference type="InterPro" id="IPR050740">
    <property type="entry name" value="Aldehyde_DH_Superfamily"/>
</dbReference>
<dbReference type="FunFam" id="3.40.605.10:FF:000005">
    <property type="entry name" value="Succinate-semialdehyde dehydrogenase I"/>
    <property type="match status" value="1"/>
</dbReference>
<evidence type="ECO:0000256" key="1">
    <source>
        <dbReference type="ARBA" id="ARBA00005176"/>
    </source>
</evidence>
<dbReference type="Pfam" id="PF00171">
    <property type="entry name" value="Aldedh"/>
    <property type="match status" value="1"/>
</dbReference>
<organism evidence="10 11">
    <name type="scientific">Bifiguratus adelaidae</name>
    <dbReference type="NCBI Taxonomy" id="1938954"/>
    <lineage>
        <taxon>Eukaryota</taxon>
        <taxon>Fungi</taxon>
        <taxon>Fungi incertae sedis</taxon>
        <taxon>Mucoromycota</taxon>
        <taxon>Mucoromycotina</taxon>
        <taxon>Endogonomycetes</taxon>
        <taxon>Endogonales</taxon>
        <taxon>Endogonales incertae sedis</taxon>
        <taxon>Bifiguratus</taxon>
    </lineage>
</organism>
<keyword evidence="3 7" id="KW-0560">Oxidoreductase</keyword>
<evidence type="ECO:0000256" key="5">
    <source>
        <dbReference type="ARBA" id="ARBA00052698"/>
    </source>
</evidence>
<dbReference type="PANTHER" id="PTHR43353:SF5">
    <property type="entry name" value="SUCCINATE-SEMIALDEHYDE DEHYDROGENASE, MITOCHONDRIAL"/>
    <property type="match status" value="1"/>
</dbReference>
<dbReference type="GO" id="GO:0004777">
    <property type="term" value="F:succinate-semialdehyde dehydrogenase (NAD+) activity"/>
    <property type="evidence" value="ECO:0007669"/>
    <property type="project" value="UniProtKB-UniRule"/>
</dbReference>
<dbReference type="OrthoDB" id="310895at2759"/>
<comment type="caution">
    <text evidence="10">The sequence shown here is derived from an EMBL/GenBank/DDBJ whole genome shotgun (WGS) entry which is preliminary data.</text>
</comment>
<dbReference type="GO" id="GO:0005737">
    <property type="term" value="C:cytoplasm"/>
    <property type="evidence" value="ECO:0007669"/>
    <property type="project" value="TreeGrafter"/>
</dbReference>
<evidence type="ECO:0000256" key="8">
    <source>
        <dbReference type="RuleBase" id="RU365091"/>
    </source>
</evidence>
<feature type="domain" description="Aldehyde dehydrogenase" evidence="9">
    <location>
        <begin position="64"/>
        <end position="523"/>
    </location>
</feature>
<protein>
    <recommendedName>
        <fullName evidence="8">Succinate-semialdehyde dehydrogenase</fullName>
        <ecNumber evidence="8">1.2.1.16</ecNumber>
    </recommendedName>
</protein>
<dbReference type="InterPro" id="IPR015590">
    <property type="entry name" value="Aldehyde_DH_dom"/>
</dbReference>
<keyword evidence="11" id="KW-1185">Reference proteome</keyword>
<feature type="active site" evidence="6">
    <location>
        <position position="302"/>
    </location>
</feature>
<dbReference type="EMBL" id="MVBO01000024">
    <property type="protein sequence ID" value="OZJ04996.1"/>
    <property type="molecule type" value="Genomic_DNA"/>
</dbReference>
<evidence type="ECO:0000313" key="11">
    <source>
        <dbReference type="Proteomes" id="UP000242875"/>
    </source>
</evidence>
<dbReference type="InterPro" id="IPR029510">
    <property type="entry name" value="Ald_DH_CS_GLU"/>
</dbReference>
<evidence type="ECO:0000256" key="7">
    <source>
        <dbReference type="RuleBase" id="RU003345"/>
    </source>
</evidence>
<dbReference type="UniPathway" id="UPA00733"/>
<comment type="catalytic activity">
    <reaction evidence="4 8">
        <text>succinate semialdehyde + NADP(+) + H2O = succinate + NADPH + 2 H(+)</text>
        <dbReference type="Rhea" id="RHEA:13213"/>
        <dbReference type="ChEBI" id="CHEBI:15377"/>
        <dbReference type="ChEBI" id="CHEBI:15378"/>
        <dbReference type="ChEBI" id="CHEBI:30031"/>
        <dbReference type="ChEBI" id="CHEBI:57706"/>
        <dbReference type="ChEBI" id="CHEBI:57783"/>
        <dbReference type="ChEBI" id="CHEBI:58349"/>
        <dbReference type="EC" id="1.2.1.16"/>
    </reaction>
</comment>
<evidence type="ECO:0000256" key="4">
    <source>
        <dbReference type="ARBA" id="ARBA00050387"/>
    </source>
</evidence>
<comment type="pathway">
    <text evidence="1 8">Amino-acid degradation; 4-aminobutanoate degradation.</text>
</comment>
<dbReference type="GO" id="GO:0034599">
    <property type="term" value="P:cellular response to oxidative stress"/>
    <property type="evidence" value="ECO:0007669"/>
    <property type="project" value="EnsemblFungi"/>
</dbReference>
<dbReference type="InterPro" id="IPR016161">
    <property type="entry name" value="Ald_DH/histidinol_DH"/>
</dbReference>
<dbReference type="CDD" id="cd07103">
    <property type="entry name" value="ALDH_F5_SSADH_GabD"/>
    <property type="match status" value="1"/>
</dbReference>
<comment type="similarity">
    <text evidence="2 7">Belongs to the aldehyde dehydrogenase family.</text>
</comment>
<dbReference type="GO" id="GO:0009450">
    <property type="term" value="P:gamma-aminobutyric acid catabolic process"/>
    <property type="evidence" value="ECO:0007669"/>
    <property type="project" value="UniProtKB-UniPathway"/>
</dbReference>
<evidence type="ECO:0000256" key="6">
    <source>
        <dbReference type="PROSITE-ProRule" id="PRU10007"/>
    </source>
</evidence>
<dbReference type="Proteomes" id="UP000242875">
    <property type="component" value="Unassembled WGS sequence"/>
</dbReference>
<dbReference type="InterPro" id="IPR010102">
    <property type="entry name" value="Succ_semiAld_DH"/>
</dbReference>
<dbReference type="PANTHER" id="PTHR43353">
    <property type="entry name" value="SUCCINATE-SEMIALDEHYDE DEHYDROGENASE, MITOCHONDRIAL"/>
    <property type="match status" value="1"/>
</dbReference>
<dbReference type="Gene3D" id="3.40.309.10">
    <property type="entry name" value="Aldehyde Dehydrogenase, Chain A, domain 2"/>
    <property type="match status" value="1"/>
</dbReference>
<proteinExistence type="inferred from homology"/>